<accession>A0A4P6KB27</accession>
<dbReference type="GO" id="GO:0005975">
    <property type="term" value="P:carbohydrate metabolic process"/>
    <property type="evidence" value="ECO:0007669"/>
    <property type="project" value="InterPro"/>
</dbReference>
<feature type="signal peptide" evidence="5">
    <location>
        <begin position="1"/>
        <end position="24"/>
    </location>
</feature>
<dbReference type="Proteomes" id="UP000289260">
    <property type="component" value="Chromosome"/>
</dbReference>
<dbReference type="InterPro" id="IPR001764">
    <property type="entry name" value="Glyco_hydro_3_N"/>
</dbReference>
<dbReference type="AlphaFoldDB" id="A0A4P6KB27"/>
<dbReference type="PANTHER" id="PTHR30480">
    <property type="entry name" value="BETA-HEXOSAMINIDASE-RELATED"/>
    <property type="match status" value="1"/>
</dbReference>
<feature type="region of interest" description="Disordered" evidence="4">
    <location>
        <begin position="30"/>
        <end position="60"/>
    </location>
</feature>
<evidence type="ECO:0000256" key="4">
    <source>
        <dbReference type="SAM" id="MobiDB-lite"/>
    </source>
</evidence>
<dbReference type="InterPro" id="IPR036962">
    <property type="entry name" value="Glyco_hydro_3_N_sf"/>
</dbReference>
<dbReference type="InterPro" id="IPR017853">
    <property type="entry name" value="GH"/>
</dbReference>
<evidence type="ECO:0000256" key="2">
    <source>
        <dbReference type="ARBA" id="ARBA00022801"/>
    </source>
</evidence>
<evidence type="ECO:0000256" key="5">
    <source>
        <dbReference type="SAM" id="SignalP"/>
    </source>
</evidence>
<dbReference type="OrthoDB" id="9805821at2"/>
<dbReference type="GO" id="GO:0004553">
    <property type="term" value="F:hydrolase activity, hydrolyzing O-glycosyl compounds"/>
    <property type="evidence" value="ECO:0007669"/>
    <property type="project" value="InterPro"/>
</dbReference>
<dbReference type="KEGG" id="ltr:EVS81_00410"/>
<evidence type="ECO:0000313" key="7">
    <source>
        <dbReference type="EMBL" id="QBE47485.1"/>
    </source>
</evidence>
<evidence type="ECO:0000256" key="3">
    <source>
        <dbReference type="ARBA" id="ARBA00023295"/>
    </source>
</evidence>
<feature type="domain" description="Glycoside hydrolase family 3 N-terminal" evidence="6">
    <location>
        <begin position="75"/>
        <end position="388"/>
    </location>
</feature>
<evidence type="ECO:0000313" key="8">
    <source>
        <dbReference type="Proteomes" id="UP000289260"/>
    </source>
</evidence>
<dbReference type="SUPFAM" id="SSF51445">
    <property type="entry name" value="(Trans)glycosidases"/>
    <property type="match status" value="1"/>
</dbReference>
<proteinExistence type="inferred from homology"/>
<feature type="chain" id="PRO_5020447781" evidence="5">
    <location>
        <begin position="25"/>
        <end position="414"/>
    </location>
</feature>
<keyword evidence="8" id="KW-1185">Reference proteome</keyword>
<evidence type="ECO:0000259" key="6">
    <source>
        <dbReference type="Pfam" id="PF00933"/>
    </source>
</evidence>
<dbReference type="RefSeq" id="WP_130108643.1">
    <property type="nucleotide sequence ID" value="NZ_CP035806.1"/>
</dbReference>
<dbReference type="Pfam" id="PF00933">
    <property type="entry name" value="Glyco_hydro_3"/>
    <property type="match status" value="1"/>
</dbReference>
<protein>
    <submittedName>
        <fullName evidence="7">Glycoside hydrolase family 3 protein</fullName>
    </submittedName>
</protein>
<keyword evidence="3" id="KW-0326">Glycosidase</keyword>
<feature type="compositionally biased region" description="Low complexity" evidence="4">
    <location>
        <begin position="30"/>
        <end position="44"/>
    </location>
</feature>
<gene>
    <name evidence="7" type="ORF">EVS81_00410</name>
</gene>
<comment type="similarity">
    <text evidence="1">Belongs to the glycosyl hydrolase 3 family.</text>
</comment>
<name>A0A4P6KB27_9MICO</name>
<keyword evidence="5" id="KW-0732">Signal</keyword>
<dbReference type="GO" id="GO:0009254">
    <property type="term" value="P:peptidoglycan turnover"/>
    <property type="evidence" value="ECO:0007669"/>
    <property type="project" value="TreeGrafter"/>
</dbReference>
<dbReference type="Gene3D" id="3.20.20.300">
    <property type="entry name" value="Glycoside hydrolase, family 3, N-terminal domain"/>
    <property type="match status" value="1"/>
</dbReference>
<dbReference type="EMBL" id="CP035806">
    <property type="protein sequence ID" value="QBE47485.1"/>
    <property type="molecule type" value="Genomic_DNA"/>
</dbReference>
<organism evidence="7 8">
    <name type="scientific">Leucobacter triazinivorans</name>
    <dbReference type="NCBI Taxonomy" id="1784719"/>
    <lineage>
        <taxon>Bacteria</taxon>
        <taxon>Bacillati</taxon>
        <taxon>Actinomycetota</taxon>
        <taxon>Actinomycetes</taxon>
        <taxon>Micrococcales</taxon>
        <taxon>Microbacteriaceae</taxon>
        <taxon>Leucobacter</taxon>
    </lineage>
</organism>
<sequence>MRILRSLALLATGAAMLVAPVACAPAPVDRPGAGAADRSAGASRPGEHAAPRASSPVEARHQRAVELVASATTRENVASILMATAPGTDPDALGRFMAEHGLGGFILMGDNVPATPEGLAAVTAALSVDPEFPALIAIDEEGGAVTRLPWDDLPGADTLKHDDAAAAEQAFAGRAALLADAGANVNFGIVADITDDPGSFIFPRALGTAPADSAARVAAAVRGEQGRVFSTLKHFPGHGAAPGDSHAQIPRSAQTPMEWQAHTAPPFRAGIDAGAELLMFGHLEFPAIDAAPASLSAEWHRRAREELGFAGVAVTDDLGMLLASGVDAYRDPVRNAAAALAAGNDLIVLIAGADEATLAATIDGLTTEVEAGRIPRERLEEAAVRVAELRLEARARDDAHSGTAPSLGDGAADH</sequence>
<dbReference type="PANTHER" id="PTHR30480:SF16">
    <property type="entry name" value="GLYCOSIDE HYDROLASE FAMILY 3 DOMAIN PROTEIN"/>
    <property type="match status" value="1"/>
</dbReference>
<dbReference type="InterPro" id="IPR050226">
    <property type="entry name" value="NagZ_Beta-hexosaminidase"/>
</dbReference>
<evidence type="ECO:0000256" key="1">
    <source>
        <dbReference type="ARBA" id="ARBA00005336"/>
    </source>
</evidence>
<reference evidence="7 8" key="1">
    <citation type="submission" date="2019-02" db="EMBL/GenBank/DDBJ databases">
        <authorList>
            <person name="Sun L."/>
            <person name="Pan D."/>
            <person name="Wu X."/>
        </authorList>
    </citation>
    <scope>NUCLEOTIDE SEQUENCE [LARGE SCALE GENOMIC DNA]</scope>
    <source>
        <strain evidence="7 8">JW-1</strain>
    </source>
</reference>
<keyword evidence="2 7" id="KW-0378">Hydrolase</keyword>